<sequence>MNGHRVDERSPSNGNAASRRREQNIDKETQNFGKNHILRQASVWKPCAEKKRAKSESGFSEQIGSGEQRKGRRMGGSDFSSINGSRALSSINDSNKFGSFPHLDSEQWSKLLTLLNNPNSAQTDTLSGMKNLWILDSGYSDHMTGRKDF</sequence>
<proteinExistence type="predicted"/>
<dbReference type="EMBL" id="CM044706">
    <property type="protein sequence ID" value="KAI5657384.1"/>
    <property type="molecule type" value="Genomic_DNA"/>
</dbReference>
<reference evidence="2" key="1">
    <citation type="journal article" date="2023" name="Nat. Plants">
        <title>Single-cell RNA sequencing provides a high-resolution roadmap for understanding the multicellular compartmentation of specialized metabolism.</title>
        <authorList>
            <person name="Sun S."/>
            <person name="Shen X."/>
            <person name="Li Y."/>
            <person name="Li Y."/>
            <person name="Wang S."/>
            <person name="Li R."/>
            <person name="Zhang H."/>
            <person name="Shen G."/>
            <person name="Guo B."/>
            <person name="Wei J."/>
            <person name="Xu J."/>
            <person name="St-Pierre B."/>
            <person name="Chen S."/>
            <person name="Sun C."/>
        </authorList>
    </citation>
    <scope>NUCLEOTIDE SEQUENCE [LARGE SCALE GENOMIC DNA]</scope>
</reference>
<dbReference type="Proteomes" id="UP001060085">
    <property type="component" value="Linkage Group LG06"/>
</dbReference>
<accession>A0ACC0A987</accession>
<evidence type="ECO:0000313" key="1">
    <source>
        <dbReference type="EMBL" id="KAI5657384.1"/>
    </source>
</evidence>
<comment type="caution">
    <text evidence="1">The sequence shown here is derived from an EMBL/GenBank/DDBJ whole genome shotgun (WGS) entry which is preliminary data.</text>
</comment>
<name>A0ACC0A987_CATRO</name>
<organism evidence="1 2">
    <name type="scientific">Catharanthus roseus</name>
    <name type="common">Madagascar periwinkle</name>
    <name type="synonym">Vinca rosea</name>
    <dbReference type="NCBI Taxonomy" id="4058"/>
    <lineage>
        <taxon>Eukaryota</taxon>
        <taxon>Viridiplantae</taxon>
        <taxon>Streptophyta</taxon>
        <taxon>Embryophyta</taxon>
        <taxon>Tracheophyta</taxon>
        <taxon>Spermatophyta</taxon>
        <taxon>Magnoliopsida</taxon>
        <taxon>eudicotyledons</taxon>
        <taxon>Gunneridae</taxon>
        <taxon>Pentapetalae</taxon>
        <taxon>asterids</taxon>
        <taxon>lamiids</taxon>
        <taxon>Gentianales</taxon>
        <taxon>Apocynaceae</taxon>
        <taxon>Rauvolfioideae</taxon>
        <taxon>Vinceae</taxon>
        <taxon>Catharanthinae</taxon>
        <taxon>Catharanthus</taxon>
    </lineage>
</organism>
<protein>
    <submittedName>
        <fullName evidence="1">Uncharacterized protein</fullName>
    </submittedName>
</protein>
<evidence type="ECO:0000313" key="2">
    <source>
        <dbReference type="Proteomes" id="UP001060085"/>
    </source>
</evidence>
<gene>
    <name evidence="1" type="ORF">M9H77_26177</name>
</gene>
<keyword evidence="2" id="KW-1185">Reference proteome</keyword>